<dbReference type="Proteomes" id="UP001271792">
    <property type="component" value="Unassembled WGS sequence"/>
</dbReference>
<dbReference type="GO" id="GO:0005524">
    <property type="term" value="F:ATP binding"/>
    <property type="evidence" value="ECO:0007669"/>
    <property type="project" value="UniProtKB-KW"/>
</dbReference>
<dbReference type="EMBL" id="JAXAVV010000014">
    <property type="protein sequence ID" value="MDX8053249.1"/>
    <property type="molecule type" value="Genomic_DNA"/>
</dbReference>
<feature type="domain" description="Histidine kinase/HSP90-like ATPase" evidence="1">
    <location>
        <begin position="12"/>
        <end position="113"/>
    </location>
</feature>
<keyword evidence="2" id="KW-0067">ATP-binding</keyword>
<reference evidence="2 3" key="1">
    <citation type="submission" date="2023-11" db="EMBL/GenBank/DDBJ databases">
        <title>Lentzea sokolovensis, sp. nov., Lentzea kristufkii, sp. nov., and Lentzea miocenensis, sp. nov., rare actinobacteria from Sokolov Coal Basin, Miocene lacustrine sediment, Czech Republic.</title>
        <authorList>
            <person name="Lara A."/>
            <person name="Kotroba L."/>
            <person name="Nouioui I."/>
            <person name="Neumann-Schaal M."/>
            <person name="Mast Y."/>
            <person name="Chronakova A."/>
        </authorList>
    </citation>
    <scope>NUCLEOTIDE SEQUENCE [LARGE SCALE GENOMIC DNA]</scope>
    <source>
        <strain evidence="2 3">BCCO 10_0798</strain>
    </source>
</reference>
<gene>
    <name evidence="2" type="ORF">SK571_28045</name>
</gene>
<name>A0ABU4TZ04_9PSEU</name>
<dbReference type="Pfam" id="PF13581">
    <property type="entry name" value="HATPase_c_2"/>
    <property type="match status" value="1"/>
</dbReference>
<keyword evidence="3" id="KW-1185">Reference proteome</keyword>
<evidence type="ECO:0000313" key="3">
    <source>
        <dbReference type="Proteomes" id="UP001271792"/>
    </source>
</evidence>
<evidence type="ECO:0000259" key="1">
    <source>
        <dbReference type="Pfam" id="PF13581"/>
    </source>
</evidence>
<comment type="caution">
    <text evidence="2">The sequence shown here is derived from an EMBL/GenBank/DDBJ whole genome shotgun (WGS) entry which is preliminary data.</text>
</comment>
<proteinExistence type="predicted"/>
<protein>
    <submittedName>
        <fullName evidence="2">ATP-binding protein</fullName>
    </submittedName>
</protein>
<organism evidence="2 3">
    <name type="scientific">Lentzea kristufekii</name>
    <dbReference type="NCBI Taxonomy" id="3095430"/>
    <lineage>
        <taxon>Bacteria</taxon>
        <taxon>Bacillati</taxon>
        <taxon>Actinomycetota</taxon>
        <taxon>Actinomycetes</taxon>
        <taxon>Pseudonocardiales</taxon>
        <taxon>Pseudonocardiaceae</taxon>
        <taxon>Lentzea</taxon>
    </lineage>
</organism>
<dbReference type="InterPro" id="IPR003594">
    <property type="entry name" value="HATPase_dom"/>
</dbReference>
<evidence type="ECO:0000313" key="2">
    <source>
        <dbReference type="EMBL" id="MDX8053249.1"/>
    </source>
</evidence>
<accession>A0ABU4TZ04</accession>
<dbReference type="InterPro" id="IPR036890">
    <property type="entry name" value="HATPase_C_sf"/>
</dbReference>
<sequence>MTQLSGVELRMAADPTQLSIVRAVAADIAMRQDFDLDSIEDLKLAVDETCSTLITLAAQDAVLSCHFAVDDKGAVHVAAKISAKSAAGPDEASFGWRVLTALVDSVQTRVEESEGFLVHINLVKSTAGAVDA</sequence>
<keyword evidence="2" id="KW-0547">Nucleotide-binding</keyword>
<dbReference type="RefSeq" id="WP_266040747.1">
    <property type="nucleotide sequence ID" value="NZ_JAXAVV010000014.1"/>
</dbReference>
<dbReference type="Gene3D" id="3.30.565.10">
    <property type="entry name" value="Histidine kinase-like ATPase, C-terminal domain"/>
    <property type="match status" value="1"/>
</dbReference>